<evidence type="ECO:0000313" key="2">
    <source>
        <dbReference type="Proteomes" id="UP001595778"/>
    </source>
</evidence>
<dbReference type="Proteomes" id="UP001595778">
    <property type="component" value="Unassembled WGS sequence"/>
</dbReference>
<reference evidence="2" key="1">
    <citation type="journal article" date="2019" name="Int. J. Syst. Evol. Microbiol.">
        <title>The Global Catalogue of Microorganisms (GCM) 10K type strain sequencing project: providing services to taxonomists for standard genome sequencing and annotation.</title>
        <authorList>
            <consortium name="The Broad Institute Genomics Platform"/>
            <consortium name="The Broad Institute Genome Sequencing Center for Infectious Disease"/>
            <person name="Wu L."/>
            <person name="Ma J."/>
        </authorList>
    </citation>
    <scope>NUCLEOTIDE SEQUENCE [LARGE SCALE GENOMIC DNA]</scope>
    <source>
        <strain evidence="2">PJ61</strain>
    </source>
</reference>
<dbReference type="EMBL" id="JBHSDQ010000006">
    <property type="protein sequence ID" value="MFC4397270.1"/>
    <property type="molecule type" value="Genomic_DNA"/>
</dbReference>
<evidence type="ECO:0000313" key="1">
    <source>
        <dbReference type="EMBL" id="MFC4397270.1"/>
    </source>
</evidence>
<keyword evidence="2" id="KW-1185">Reference proteome</keyword>
<name>A0ABV8WNJ1_9MICC</name>
<comment type="caution">
    <text evidence="1">The sequence shown here is derived from an EMBL/GenBank/DDBJ whole genome shotgun (WGS) entry which is preliminary data.</text>
</comment>
<proteinExistence type="predicted"/>
<protein>
    <submittedName>
        <fullName evidence="1">Uncharacterized protein</fullName>
    </submittedName>
</protein>
<sequence length="143" mass="14305">MTQTASSPLGPQLTVSVPAVGAPGQDDVVPVQGFAEAAGLAGPLVAGPLAGGPLAPELDPGLGLAAAAGIEEEVDVLSVVWRASSHVESMQWELDNAQEALRQAVRAASTAGIAQDELCSAANLTQDELTTVLMAAAPVTLDL</sequence>
<accession>A0ABV8WNJ1</accession>
<organism evidence="1 2">
    <name type="scientific">Arthrobacter sedimenti</name>
    <dbReference type="NCBI Taxonomy" id="2694931"/>
    <lineage>
        <taxon>Bacteria</taxon>
        <taxon>Bacillati</taxon>
        <taxon>Actinomycetota</taxon>
        <taxon>Actinomycetes</taxon>
        <taxon>Micrococcales</taxon>
        <taxon>Micrococcaceae</taxon>
        <taxon>Arthrobacter</taxon>
    </lineage>
</organism>
<gene>
    <name evidence="1" type="ORF">ACFO0G_14310</name>
</gene>
<dbReference type="RefSeq" id="WP_286401023.1">
    <property type="nucleotide sequence ID" value="NZ_JBHSDQ010000006.1"/>
</dbReference>